<dbReference type="AlphaFoldDB" id="A0ABD6C9T1"/>
<dbReference type="EMBL" id="JBHUDJ010000002">
    <property type="protein sequence ID" value="MFD1586704.1"/>
    <property type="molecule type" value="Genomic_DNA"/>
</dbReference>
<keyword evidence="1" id="KW-0812">Transmembrane</keyword>
<reference evidence="2 3" key="1">
    <citation type="journal article" date="2019" name="Int. J. Syst. Evol. Microbiol.">
        <title>The Global Catalogue of Microorganisms (GCM) 10K type strain sequencing project: providing services to taxonomists for standard genome sequencing and annotation.</title>
        <authorList>
            <consortium name="The Broad Institute Genomics Platform"/>
            <consortium name="The Broad Institute Genome Sequencing Center for Infectious Disease"/>
            <person name="Wu L."/>
            <person name="Ma J."/>
        </authorList>
    </citation>
    <scope>NUCLEOTIDE SEQUENCE [LARGE SCALE GENOMIC DNA]</scope>
    <source>
        <strain evidence="2 3">CGMCC 1.12125</strain>
    </source>
</reference>
<feature type="transmembrane region" description="Helical" evidence="1">
    <location>
        <begin position="180"/>
        <end position="201"/>
    </location>
</feature>
<evidence type="ECO:0000256" key="1">
    <source>
        <dbReference type="SAM" id="Phobius"/>
    </source>
</evidence>
<evidence type="ECO:0000313" key="3">
    <source>
        <dbReference type="Proteomes" id="UP001597119"/>
    </source>
</evidence>
<comment type="caution">
    <text evidence="2">The sequence shown here is derived from an EMBL/GenBank/DDBJ whole genome shotgun (WGS) entry which is preliminary data.</text>
</comment>
<keyword evidence="1" id="KW-1133">Transmembrane helix</keyword>
<accession>A0ABD6C9T1</accession>
<dbReference type="Proteomes" id="UP001597119">
    <property type="component" value="Unassembled WGS sequence"/>
</dbReference>
<keyword evidence="1" id="KW-0472">Membrane</keyword>
<sequence>MASPSGGSAHSRRTVLRHLGIGVGALAASTGPAAAQEQGITSRAVIPEQEQFPVEELPGFFIHVNPDTAPLKAQVSDQCEYATWPPEQSRSYDVWLIGRKANEHGSQKTTLYVADDRTIPGGALYVVNNATQCAAGYVGIQIEQLNREGSGVLGTRNAEADPAAGVAAEDGGSGDDSTGVFGPGFGVLGALSGLLGGGWLAHRRRE</sequence>
<dbReference type="RefSeq" id="WP_247379158.1">
    <property type="nucleotide sequence ID" value="NZ_JALLGV010000007.1"/>
</dbReference>
<proteinExistence type="predicted"/>
<evidence type="ECO:0008006" key="4">
    <source>
        <dbReference type="Google" id="ProtNLM"/>
    </source>
</evidence>
<dbReference type="PROSITE" id="PS51318">
    <property type="entry name" value="TAT"/>
    <property type="match status" value="1"/>
</dbReference>
<dbReference type="InterPro" id="IPR006311">
    <property type="entry name" value="TAT_signal"/>
</dbReference>
<keyword evidence="3" id="KW-1185">Reference proteome</keyword>
<gene>
    <name evidence="2" type="ORF">ACFR9U_06890</name>
</gene>
<evidence type="ECO:0000313" key="2">
    <source>
        <dbReference type="EMBL" id="MFD1586704.1"/>
    </source>
</evidence>
<name>A0ABD6C9T1_9EURY</name>
<protein>
    <recommendedName>
        <fullName evidence="4">PGF-CTERM protein</fullName>
    </recommendedName>
</protein>
<organism evidence="2 3">
    <name type="scientific">Halorientalis brevis</name>
    <dbReference type="NCBI Taxonomy" id="1126241"/>
    <lineage>
        <taxon>Archaea</taxon>
        <taxon>Methanobacteriati</taxon>
        <taxon>Methanobacteriota</taxon>
        <taxon>Stenosarchaea group</taxon>
        <taxon>Halobacteria</taxon>
        <taxon>Halobacteriales</taxon>
        <taxon>Haloarculaceae</taxon>
        <taxon>Halorientalis</taxon>
    </lineage>
</organism>